<proteinExistence type="predicted"/>
<evidence type="ECO:0000313" key="2">
    <source>
        <dbReference type="EMBL" id="KAG2224578.1"/>
    </source>
</evidence>
<reference evidence="2 3" key="1">
    <citation type="submission" date="2020-12" db="EMBL/GenBank/DDBJ databases">
        <title>Metabolic potential, ecology and presence of endohyphal bacteria is reflected in genomic diversity of Mucoromycotina.</title>
        <authorList>
            <person name="Muszewska A."/>
            <person name="Okrasinska A."/>
            <person name="Steczkiewicz K."/>
            <person name="Drgas O."/>
            <person name="Orlowska M."/>
            <person name="Perlinska-Lenart U."/>
            <person name="Aleksandrzak-Piekarczyk T."/>
            <person name="Szatraj K."/>
            <person name="Zielenkiewicz U."/>
            <person name="Pilsyk S."/>
            <person name="Malc E."/>
            <person name="Mieczkowski P."/>
            <person name="Kruszewska J.S."/>
            <person name="Biernat P."/>
            <person name="Pawlowska J."/>
        </authorList>
    </citation>
    <scope>NUCLEOTIDE SEQUENCE [LARGE SCALE GENOMIC DNA]</scope>
    <source>
        <strain evidence="2 3">CBS 142.35</strain>
    </source>
</reference>
<keyword evidence="1" id="KW-1133">Transmembrane helix</keyword>
<keyword evidence="1" id="KW-0472">Membrane</keyword>
<dbReference type="OrthoDB" id="1684102at2759"/>
<evidence type="ECO:0008006" key="4">
    <source>
        <dbReference type="Google" id="ProtNLM"/>
    </source>
</evidence>
<sequence length="618" mass="71291">MRPSHKKTSSISLSGGVVVVGGNGGNNNEGNNNIRRQASSGLSDLPLRGIHINISSDPFQHRIPPYVQRAWQESRIQEYVTEWQTRLRRRYQKASPMELLVLSLIIFASGILLLVHVGFFSGKKYQDWHYDHYGWLDEVDLLDMLYPDEGRGLTTAVLLFDPKDQWKVAEEAKVTLSPLLDELCGYEMFGSIMIWNNNPLVNMTMDVLETNKKCQSNKIQIYNSYSNMHEAGRYLGCSLAKTPYCYFQDHPGPRHWRSLYANFLRFPNLIHTESRDVEAYARAKWRWCFFNDAVHLHTCHAHIGYGTLASKDTVSKFIELMELDPIDVKHSDMYFMTYTNQAPYQLEGTKSIFPSFENTEDREGAIVENKFNPNLTLAGREHLHTGIVSLYNHLIHRTGVFQTGEPFPNYYEQTTRTSCASDRCLFMTNVEAFPDPRVFAYEPVIDLTLSENMHDSYSDAHDHYYKYPYGNAVDGNDNSVWKSKRYIKTGDYVGLDVLMATRIPLKFRFLARHPYSYRRTLNIQTSFDGINWIPVNPSTEIECNGDDGTTLAMLECRFTLSETGYRFMRMETTQDLNFEFELYDLSFSAKVKRDANGQLLDFSVDNNGIAFVEDDRNL</sequence>
<accession>A0A8H7SAQ9</accession>
<dbReference type="AlphaFoldDB" id="A0A8H7SAQ9"/>
<dbReference type="EMBL" id="JAEPRB010000040">
    <property type="protein sequence ID" value="KAG2224578.1"/>
    <property type="molecule type" value="Genomic_DNA"/>
</dbReference>
<dbReference type="Gene3D" id="2.60.120.260">
    <property type="entry name" value="Galactose-binding domain-like"/>
    <property type="match status" value="1"/>
</dbReference>
<organism evidence="2 3">
    <name type="scientific">Circinella minor</name>
    <dbReference type="NCBI Taxonomy" id="1195481"/>
    <lineage>
        <taxon>Eukaryota</taxon>
        <taxon>Fungi</taxon>
        <taxon>Fungi incertae sedis</taxon>
        <taxon>Mucoromycota</taxon>
        <taxon>Mucoromycotina</taxon>
        <taxon>Mucoromycetes</taxon>
        <taxon>Mucorales</taxon>
        <taxon>Lichtheimiaceae</taxon>
        <taxon>Circinella</taxon>
    </lineage>
</organism>
<evidence type="ECO:0000313" key="3">
    <source>
        <dbReference type="Proteomes" id="UP000646827"/>
    </source>
</evidence>
<evidence type="ECO:0000256" key="1">
    <source>
        <dbReference type="SAM" id="Phobius"/>
    </source>
</evidence>
<name>A0A8H7SAQ9_9FUNG</name>
<gene>
    <name evidence="2" type="ORF">INT45_003718</name>
</gene>
<protein>
    <recommendedName>
        <fullName evidence="4">F5/8 type C domain-containing protein</fullName>
    </recommendedName>
</protein>
<keyword evidence="1" id="KW-0812">Transmembrane</keyword>
<dbReference type="Proteomes" id="UP000646827">
    <property type="component" value="Unassembled WGS sequence"/>
</dbReference>
<keyword evidence="3" id="KW-1185">Reference proteome</keyword>
<dbReference type="InterPro" id="IPR008979">
    <property type="entry name" value="Galactose-bd-like_sf"/>
</dbReference>
<comment type="caution">
    <text evidence="2">The sequence shown here is derived from an EMBL/GenBank/DDBJ whole genome shotgun (WGS) entry which is preliminary data.</text>
</comment>
<dbReference type="SUPFAM" id="SSF49785">
    <property type="entry name" value="Galactose-binding domain-like"/>
    <property type="match status" value="1"/>
</dbReference>
<feature type="transmembrane region" description="Helical" evidence="1">
    <location>
        <begin position="99"/>
        <end position="120"/>
    </location>
</feature>